<organism evidence="9 10">
    <name type="scientific">Calocera viscosa (strain TUFC12733)</name>
    <dbReference type="NCBI Taxonomy" id="1330018"/>
    <lineage>
        <taxon>Eukaryota</taxon>
        <taxon>Fungi</taxon>
        <taxon>Dikarya</taxon>
        <taxon>Basidiomycota</taxon>
        <taxon>Agaricomycotina</taxon>
        <taxon>Dacrymycetes</taxon>
        <taxon>Dacrymycetales</taxon>
        <taxon>Dacrymycetaceae</taxon>
        <taxon>Calocera</taxon>
    </lineage>
</organism>
<evidence type="ECO:0000256" key="4">
    <source>
        <dbReference type="ARBA" id="ARBA00023002"/>
    </source>
</evidence>
<dbReference type="SUPFAM" id="SSF48264">
    <property type="entry name" value="Cytochrome P450"/>
    <property type="match status" value="1"/>
</dbReference>
<keyword evidence="7" id="KW-0349">Heme</keyword>
<feature type="signal peptide" evidence="8">
    <location>
        <begin position="1"/>
        <end position="21"/>
    </location>
</feature>
<dbReference type="Pfam" id="PF00067">
    <property type="entry name" value="p450"/>
    <property type="match status" value="1"/>
</dbReference>
<evidence type="ECO:0000313" key="9">
    <source>
        <dbReference type="EMBL" id="KZO94421.1"/>
    </source>
</evidence>
<dbReference type="OrthoDB" id="1844152at2759"/>
<dbReference type="PANTHER" id="PTHR46206">
    <property type="entry name" value="CYTOCHROME P450"/>
    <property type="match status" value="1"/>
</dbReference>
<dbReference type="GO" id="GO:0004497">
    <property type="term" value="F:monooxygenase activity"/>
    <property type="evidence" value="ECO:0007669"/>
    <property type="project" value="UniProtKB-KW"/>
</dbReference>
<gene>
    <name evidence="9" type="ORF">CALVIDRAFT_600058</name>
</gene>
<dbReference type="Proteomes" id="UP000076738">
    <property type="component" value="Unassembled WGS sequence"/>
</dbReference>
<dbReference type="Gene3D" id="1.10.630.10">
    <property type="entry name" value="Cytochrome P450"/>
    <property type="match status" value="1"/>
</dbReference>
<dbReference type="PRINTS" id="PR00465">
    <property type="entry name" value="EP450IV"/>
</dbReference>
<dbReference type="InterPro" id="IPR036396">
    <property type="entry name" value="Cyt_P450_sf"/>
</dbReference>
<keyword evidence="8" id="KW-0732">Signal</keyword>
<keyword evidence="5 7" id="KW-0408">Iron</keyword>
<evidence type="ECO:0000256" key="1">
    <source>
        <dbReference type="ARBA" id="ARBA00001971"/>
    </source>
</evidence>
<evidence type="ECO:0000256" key="8">
    <source>
        <dbReference type="SAM" id="SignalP"/>
    </source>
</evidence>
<keyword evidence="4" id="KW-0560">Oxidoreductase</keyword>
<keyword evidence="6" id="KW-0503">Monooxygenase</keyword>
<protein>
    <submittedName>
        <fullName evidence="9">Cytochrome P450</fullName>
    </submittedName>
</protein>
<reference evidence="9 10" key="1">
    <citation type="journal article" date="2016" name="Mol. Biol. Evol.">
        <title>Comparative Genomics of Early-Diverging Mushroom-Forming Fungi Provides Insights into the Origins of Lignocellulose Decay Capabilities.</title>
        <authorList>
            <person name="Nagy L.G."/>
            <person name="Riley R."/>
            <person name="Tritt A."/>
            <person name="Adam C."/>
            <person name="Daum C."/>
            <person name="Floudas D."/>
            <person name="Sun H."/>
            <person name="Yadav J.S."/>
            <person name="Pangilinan J."/>
            <person name="Larsson K.H."/>
            <person name="Matsuura K."/>
            <person name="Barry K."/>
            <person name="Labutti K."/>
            <person name="Kuo R."/>
            <person name="Ohm R.A."/>
            <person name="Bhattacharya S.S."/>
            <person name="Shirouzu T."/>
            <person name="Yoshinaga Y."/>
            <person name="Martin F.M."/>
            <person name="Grigoriev I.V."/>
            <person name="Hibbett D.S."/>
        </authorList>
    </citation>
    <scope>NUCLEOTIDE SEQUENCE [LARGE SCALE GENOMIC DNA]</scope>
    <source>
        <strain evidence="9 10">TUFC12733</strain>
    </source>
</reference>
<name>A0A167K9W0_CALVF</name>
<dbReference type="GO" id="GO:0020037">
    <property type="term" value="F:heme binding"/>
    <property type="evidence" value="ECO:0007669"/>
    <property type="project" value="InterPro"/>
</dbReference>
<accession>A0A167K9W0</accession>
<dbReference type="GO" id="GO:0005506">
    <property type="term" value="F:iron ion binding"/>
    <property type="evidence" value="ECO:0007669"/>
    <property type="project" value="InterPro"/>
</dbReference>
<dbReference type="CDD" id="cd11041">
    <property type="entry name" value="CYP503A1-like"/>
    <property type="match status" value="1"/>
</dbReference>
<feature type="chain" id="PRO_5007889262" evidence="8">
    <location>
        <begin position="22"/>
        <end position="495"/>
    </location>
</feature>
<dbReference type="PANTHER" id="PTHR46206:SF1">
    <property type="entry name" value="P450, PUTATIVE (EUROFUNG)-RELATED"/>
    <property type="match status" value="1"/>
</dbReference>
<evidence type="ECO:0000313" key="10">
    <source>
        <dbReference type="Proteomes" id="UP000076738"/>
    </source>
</evidence>
<keyword evidence="10" id="KW-1185">Reference proteome</keyword>
<dbReference type="GO" id="GO:0016705">
    <property type="term" value="F:oxidoreductase activity, acting on paired donors, with incorporation or reduction of molecular oxygen"/>
    <property type="evidence" value="ECO:0007669"/>
    <property type="project" value="InterPro"/>
</dbReference>
<evidence type="ECO:0000256" key="2">
    <source>
        <dbReference type="ARBA" id="ARBA00010617"/>
    </source>
</evidence>
<feature type="binding site" description="axial binding residue" evidence="7">
    <location>
        <position position="436"/>
    </location>
    <ligand>
        <name>heme</name>
        <dbReference type="ChEBI" id="CHEBI:30413"/>
    </ligand>
    <ligandPart>
        <name>Fe</name>
        <dbReference type="ChEBI" id="CHEBI:18248"/>
    </ligandPart>
</feature>
<evidence type="ECO:0000256" key="3">
    <source>
        <dbReference type="ARBA" id="ARBA00022723"/>
    </source>
</evidence>
<evidence type="ECO:0000256" key="5">
    <source>
        <dbReference type="ARBA" id="ARBA00023004"/>
    </source>
</evidence>
<comment type="similarity">
    <text evidence="2">Belongs to the cytochrome P450 family.</text>
</comment>
<comment type="cofactor">
    <cofactor evidence="1 7">
        <name>heme</name>
        <dbReference type="ChEBI" id="CHEBI:30413"/>
    </cofactor>
</comment>
<dbReference type="STRING" id="1330018.A0A167K9W0"/>
<sequence length="495" mass="55882">MELYLAIACTLILWLVLRAATRPRSDVPIVGGRLLCGYVTAAKAIFISKRYLEEGYQKYKERTFQIPGFLAWTYYVSSAKLITEIRKAHDDELSFWADLEQAQQGRYTLGPSIAEDDWHFALLHKALSSSRVENLLPDVFDELEFAFDKVLSIPETGAKVVKFYGTFLEILVRINNRILVGLPLCRDDDYTKSCNKFVDGIAIPVIILSVCPNWVKPIVARMVGAQKAVKAGERFLVPVIMERLQLETERGSVSYEKPDDVLQWFVDAAAHHQSDPKEIAGRVMSINLASTHTSALPLTRIFYDLLANSQYIEPLREEAELAIKDYGWTKDGLKAMIKLDSFFKESMRFKGINMSSLTRRVMRPMQLSDGTLLPAGANVAANAWGVHHDPAIYPDPETFEPFRFSTSIEQGESAAHHAFWTASSEYLLWGHGSHVCAGRYLITHVLKGVMAHILLNYDFKIPEGEKSPKKELFISVAAVPNMKGKIEFCRRQAKQ</sequence>
<evidence type="ECO:0000256" key="7">
    <source>
        <dbReference type="PIRSR" id="PIRSR602403-1"/>
    </source>
</evidence>
<evidence type="ECO:0000256" key="6">
    <source>
        <dbReference type="ARBA" id="ARBA00023033"/>
    </source>
</evidence>
<keyword evidence="3 7" id="KW-0479">Metal-binding</keyword>
<dbReference type="AlphaFoldDB" id="A0A167K9W0"/>
<dbReference type="EMBL" id="KV417295">
    <property type="protein sequence ID" value="KZO94421.1"/>
    <property type="molecule type" value="Genomic_DNA"/>
</dbReference>
<dbReference type="InterPro" id="IPR001128">
    <property type="entry name" value="Cyt_P450"/>
</dbReference>
<dbReference type="InterPro" id="IPR002403">
    <property type="entry name" value="Cyt_P450_E_grp-IV"/>
</dbReference>
<proteinExistence type="inferred from homology"/>